<accession>A0A9X1JZT9</accession>
<dbReference type="EMBL" id="JAHXDN010000005">
    <property type="protein sequence ID" value="MBW4709756.1"/>
    <property type="molecule type" value="Genomic_DNA"/>
</dbReference>
<dbReference type="InterPro" id="IPR009936">
    <property type="entry name" value="DUF1468"/>
</dbReference>
<proteinExistence type="predicted"/>
<dbReference type="Pfam" id="PF07331">
    <property type="entry name" value="TctB"/>
    <property type="match status" value="1"/>
</dbReference>
<keyword evidence="1" id="KW-0812">Transmembrane</keyword>
<reference evidence="3" key="1">
    <citation type="submission" date="2021-07" db="EMBL/GenBank/DDBJ databases">
        <title>Roseobacter insulae sp. nov., isolated from a tidal flat.</title>
        <authorList>
            <person name="Park S."/>
            <person name="Yoon J.-H."/>
        </authorList>
    </citation>
    <scope>NUCLEOTIDE SEQUENCE</scope>
    <source>
        <strain evidence="3">YSTF-M11</strain>
    </source>
</reference>
<organism evidence="3 4">
    <name type="scientific">Roseobacter insulae</name>
    <dbReference type="NCBI Taxonomy" id="2859783"/>
    <lineage>
        <taxon>Bacteria</taxon>
        <taxon>Pseudomonadati</taxon>
        <taxon>Pseudomonadota</taxon>
        <taxon>Alphaproteobacteria</taxon>
        <taxon>Rhodobacterales</taxon>
        <taxon>Roseobacteraceae</taxon>
        <taxon>Roseobacter</taxon>
    </lineage>
</organism>
<keyword evidence="4" id="KW-1185">Reference proteome</keyword>
<evidence type="ECO:0000313" key="4">
    <source>
        <dbReference type="Proteomes" id="UP001138661"/>
    </source>
</evidence>
<gene>
    <name evidence="3" type="ORF">KX928_18360</name>
</gene>
<sequence length="146" mass="16308">MTRFAVPCGIVVFCLVAYWLSTQFDRVPPILLRGMQPADFPQMVLLLIMALSVLVMIFDKPIQHEPMGVNVWTSLGLFVVFALLAQVDMFLGLGVFAGALAFAWGERRILGAGLVAIVSPTLIFLLFDMVFRIRFPRGLLTNLWYG</sequence>
<dbReference type="RefSeq" id="WP_219505614.1">
    <property type="nucleotide sequence ID" value="NZ_JAHXDN010000005.1"/>
</dbReference>
<evidence type="ECO:0000313" key="3">
    <source>
        <dbReference type="EMBL" id="MBW4709756.1"/>
    </source>
</evidence>
<protein>
    <submittedName>
        <fullName evidence="3">Tripartite tricarboxylate transporter TctB family protein</fullName>
    </submittedName>
</protein>
<name>A0A9X1JZT9_9RHOB</name>
<feature type="transmembrane region" description="Helical" evidence="1">
    <location>
        <begin position="109"/>
        <end position="127"/>
    </location>
</feature>
<evidence type="ECO:0000256" key="1">
    <source>
        <dbReference type="SAM" id="Phobius"/>
    </source>
</evidence>
<keyword evidence="1" id="KW-0472">Membrane</keyword>
<comment type="caution">
    <text evidence="3">The sequence shown here is derived from an EMBL/GenBank/DDBJ whole genome shotgun (WGS) entry which is preliminary data.</text>
</comment>
<feature type="transmembrane region" description="Helical" evidence="1">
    <location>
        <begin position="70"/>
        <end position="103"/>
    </location>
</feature>
<keyword evidence="1" id="KW-1133">Transmembrane helix</keyword>
<feature type="transmembrane region" description="Helical" evidence="1">
    <location>
        <begin position="40"/>
        <end position="58"/>
    </location>
</feature>
<dbReference type="Proteomes" id="UP001138661">
    <property type="component" value="Unassembled WGS sequence"/>
</dbReference>
<dbReference type="AlphaFoldDB" id="A0A9X1JZT9"/>
<feature type="domain" description="DUF1468" evidence="2">
    <location>
        <begin position="9"/>
        <end position="136"/>
    </location>
</feature>
<evidence type="ECO:0000259" key="2">
    <source>
        <dbReference type="Pfam" id="PF07331"/>
    </source>
</evidence>